<dbReference type="SUPFAM" id="SSF47203">
    <property type="entry name" value="Acyl-CoA dehydrogenase C-terminal domain-like"/>
    <property type="match status" value="1"/>
</dbReference>
<gene>
    <name evidence="7" type="ORF">GQF01_25960</name>
</gene>
<feature type="binding site" evidence="4">
    <location>
        <begin position="448"/>
        <end position="451"/>
    </location>
    <ligand>
        <name>FAD</name>
        <dbReference type="ChEBI" id="CHEBI:57692"/>
    </ligand>
</feature>
<dbReference type="PANTHER" id="PTHR36117:SF3">
    <property type="entry name" value="4-HYDROXYPHENYLACETATE 3-MONOOXYGENASE-RELATED"/>
    <property type="match status" value="1"/>
</dbReference>
<organism evidence="7 8">
    <name type="scientific">Paenibacillus silvestris</name>
    <dbReference type="NCBI Taxonomy" id="2606219"/>
    <lineage>
        <taxon>Bacteria</taxon>
        <taxon>Bacillati</taxon>
        <taxon>Bacillota</taxon>
        <taxon>Bacilli</taxon>
        <taxon>Bacillales</taxon>
        <taxon>Paenibacillaceae</taxon>
        <taxon>Paenibacillus</taxon>
    </lineage>
</organism>
<dbReference type="Gene3D" id="2.40.110.10">
    <property type="entry name" value="Butyryl-CoA Dehydrogenase, subunit A, domain 2"/>
    <property type="match status" value="1"/>
</dbReference>
<evidence type="ECO:0000256" key="1">
    <source>
        <dbReference type="ARBA" id="ARBA00022630"/>
    </source>
</evidence>
<evidence type="ECO:0000313" key="8">
    <source>
        <dbReference type="Proteomes" id="UP000481087"/>
    </source>
</evidence>
<reference evidence="7 8" key="1">
    <citation type="submission" date="2019-12" db="EMBL/GenBank/DDBJ databases">
        <title>Paenibacillus sp. nov. sp. isolated from soil.</title>
        <authorList>
            <person name="Kim J."/>
            <person name="Jeong S.E."/>
            <person name="Jung H.S."/>
            <person name="Jeon C.O."/>
        </authorList>
    </citation>
    <scope>NUCLEOTIDE SEQUENCE [LARGE SCALE GENOMIC DNA]</scope>
    <source>
        <strain evidence="7 8">5J-6</strain>
    </source>
</reference>
<dbReference type="Gene3D" id="1.20.140.10">
    <property type="entry name" value="Butyryl-CoA Dehydrogenase, subunit A, domain 3"/>
    <property type="match status" value="1"/>
</dbReference>
<dbReference type="InterPro" id="IPR009100">
    <property type="entry name" value="AcylCoA_DH/oxidase_NM_dom_sf"/>
</dbReference>
<keyword evidence="3" id="KW-0560">Oxidoreductase</keyword>
<evidence type="ECO:0000313" key="7">
    <source>
        <dbReference type="EMBL" id="MZQ85570.1"/>
    </source>
</evidence>
<sequence length="485" mass="54371">MRGERFIKSLNDGRTVWLDGNKVTHLDTHPAFRGTLGTIRNLFDSLDDPHLRDQVGYRIKGREAYAHSSFLVPHTPEQLAKRSQSFAFWSKQCNGMMSRLSDYARSFITGWYAARHELDRLEPGFAHKITTYYETARDNDLFLTTAIIDPQIDRSSGLDDNRIASRFLHVVKETSEGIVVRGAKMIATGAPYTHDFVIFSFLKLEQAHREHAHVLIVPANSAGLHIVCRQSYASDKAHDSPLSARYDEMDAVLFFDDVLIPWERVLMYGDAQKVMALRANTTANALAFHQNVVRYVAKLEFITGVTFAVAEAIGVGGFLHIQEKLGELLTQIDTIKALVIASETQAKYDEHGVLVPELSYINTARNIGTKFYPRAVEILQQIGGGGFVQVPSSIEDFYGTISELMSEYFEGATVSAEKKVQLFKLAWDLVGSPLGARHELYERFYAGDPVRGYANQYLSHDKESLTAPIWKLIKESAKRGAVNGS</sequence>
<evidence type="ECO:0000256" key="3">
    <source>
        <dbReference type="ARBA" id="ARBA00023002"/>
    </source>
</evidence>
<dbReference type="PIRSF" id="PIRSF000331">
    <property type="entry name" value="HpaA_HpaB"/>
    <property type="match status" value="1"/>
</dbReference>
<protein>
    <submittedName>
        <fullName evidence="7">4-hydroxyphenylacetate 3-hydroxylase</fullName>
    </submittedName>
</protein>
<dbReference type="Proteomes" id="UP000481087">
    <property type="component" value="Unassembled WGS sequence"/>
</dbReference>
<dbReference type="SUPFAM" id="SSF56645">
    <property type="entry name" value="Acyl-CoA dehydrogenase NM domain-like"/>
    <property type="match status" value="1"/>
</dbReference>
<keyword evidence="8" id="KW-1185">Reference proteome</keyword>
<dbReference type="AlphaFoldDB" id="A0A6L8V8I7"/>
<evidence type="ECO:0000259" key="5">
    <source>
        <dbReference type="Pfam" id="PF03241"/>
    </source>
</evidence>
<dbReference type="Pfam" id="PF03241">
    <property type="entry name" value="HpaB"/>
    <property type="match status" value="1"/>
</dbReference>
<accession>A0A6L8V8I7</accession>
<dbReference type="InterPro" id="IPR036250">
    <property type="entry name" value="AcylCo_DH-like_C"/>
</dbReference>
<feature type="binding site" evidence="4">
    <location>
        <position position="188"/>
    </location>
    <ligand>
        <name>FAD</name>
        <dbReference type="ChEBI" id="CHEBI:57692"/>
    </ligand>
</feature>
<keyword evidence="2 4" id="KW-0274">FAD</keyword>
<dbReference type="PANTHER" id="PTHR36117">
    <property type="entry name" value="4-HYDROXYPHENYLACETATE 3-MONOOXYGENASE-RELATED"/>
    <property type="match status" value="1"/>
</dbReference>
<feature type="domain" description="HpaB/PvcC/4-BUDH C-terminal" evidence="5">
    <location>
        <begin position="279"/>
        <end position="467"/>
    </location>
</feature>
<dbReference type="Gene3D" id="1.10.3140.10">
    <property type="entry name" value="4-hydroxybutyryl-coa dehydratase, domain 1"/>
    <property type="match status" value="1"/>
</dbReference>
<feature type="binding site" evidence="4">
    <location>
        <begin position="151"/>
        <end position="154"/>
    </location>
    <ligand>
        <name>FAD</name>
        <dbReference type="ChEBI" id="CHEBI:57692"/>
    </ligand>
</feature>
<dbReference type="InterPro" id="IPR004925">
    <property type="entry name" value="HpaB/PvcC/4-BUDH"/>
</dbReference>
<evidence type="ECO:0000256" key="4">
    <source>
        <dbReference type="PIRSR" id="PIRSR000331-2"/>
    </source>
</evidence>
<evidence type="ECO:0000256" key="2">
    <source>
        <dbReference type="ARBA" id="ARBA00022827"/>
    </source>
</evidence>
<dbReference type="GO" id="GO:0016627">
    <property type="term" value="F:oxidoreductase activity, acting on the CH-CH group of donors"/>
    <property type="evidence" value="ECO:0007669"/>
    <property type="project" value="InterPro"/>
</dbReference>
<dbReference type="Pfam" id="PF11794">
    <property type="entry name" value="HpaB_N"/>
    <property type="match status" value="1"/>
</dbReference>
<keyword evidence="1" id="KW-0285">Flavoprotein</keyword>
<dbReference type="EMBL" id="WTUZ01000022">
    <property type="protein sequence ID" value="MZQ85570.1"/>
    <property type="molecule type" value="Genomic_DNA"/>
</dbReference>
<evidence type="ECO:0000259" key="6">
    <source>
        <dbReference type="Pfam" id="PF11794"/>
    </source>
</evidence>
<proteinExistence type="predicted"/>
<name>A0A6L8V8I7_9BACL</name>
<comment type="caution">
    <text evidence="7">The sequence shown here is derived from an EMBL/GenBank/DDBJ whole genome shotgun (WGS) entry which is preliminary data.</text>
</comment>
<dbReference type="RefSeq" id="WP_161409801.1">
    <property type="nucleotide sequence ID" value="NZ_WTUZ01000022.1"/>
</dbReference>
<dbReference type="InterPro" id="IPR024719">
    <property type="entry name" value="HpaB/PvcC/4-BUDH_C"/>
</dbReference>
<feature type="domain" description="HpaB/PvcC/4-BUDH N-terminal" evidence="6">
    <location>
        <begin position="3"/>
        <end position="267"/>
    </location>
</feature>
<dbReference type="InterPro" id="IPR024674">
    <property type="entry name" value="HpaB/PvcC/4-BUDH_N"/>
</dbReference>
<dbReference type="InterPro" id="IPR046373">
    <property type="entry name" value="Acyl-CoA_Oxase/DH_mid-dom_sf"/>
</dbReference>